<gene>
    <name evidence="6" type="primary">tilS</name>
    <name evidence="8" type="ORF">HNR19_000159</name>
</gene>
<comment type="catalytic activity">
    <reaction evidence="5 6">
        <text>cytidine(34) in tRNA(Ile2) + L-lysine + ATP = lysidine(34) in tRNA(Ile2) + AMP + diphosphate + H(+)</text>
        <dbReference type="Rhea" id="RHEA:43744"/>
        <dbReference type="Rhea" id="RHEA-COMP:10625"/>
        <dbReference type="Rhea" id="RHEA-COMP:10670"/>
        <dbReference type="ChEBI" id="CHEBI:15378"/>
        <dbReference type="ChEBI" id="CHEBI:30616"/>
        <dbReference type="ChEBI" id="CHEBI:32551"/>
        <dbReference type="ChEBI" id="CHEBI:33019"/>
        <dbReference type="ChEBI" id="CHEBI:82748"/>
        <dbReference type="ChEBI" id="CHEBI:83665"/>
        <dbReference type="ChEBI" id="CHEBI:456215"/>
        <dbReference type="EC" id="6.3.4.19"/>
    </reaction>
</comment>
<dbReference type="RefSeq" id="WP_179666107.1">
    <property type="nucleotide sequence ID" value="NZ_JACCFP010000001.1"/>
</dbReference>
<dbReference type="Gene3D" id="3.40.50.620">
    <property type="entry name" value="HUPs"/>
    <property type="match status" value="1"/>
</dbReference>
<comment type="function">
    <text evidence="6">Ligates lysine onto the cytidine present at position 34 of the AUA codon-specific tRNA(Ile) that contains the anticodon CAU, in an ATP-dependent manner. Cytidine is converted to lysidine, thus changing the amino acid specificity of the tRNA from methionine to isoleucine.</text>
</comment>
<evidence type="ECO:0000313" key="8">
    <source>
        <dbReference type="EMBL" id="NYI99460.1"/>
    </source>
</evidence>
<dbReference type="SUPFAM" id="SSF82829">
    <property type="entry name" value="MesJ substrate recognition domain-like"/>
    <property type="match status" value="1"/>
</dbReference>
<proteinExistence type="inferred from homology"/>
<dbReference type="Gene3D" id="1.20.59.20">
    <property type="match status" value="1"/>
</dbReference>
<dbReference type="InterPro" id="IPR014729">
    <property type="entry name" value="Rossmann-like_a/b/a_fold"/>
</dbReference>
<dbReference type="Pfam" id="PF01171">
    <property type="entry name" value="ATP_bind_3"/>
    <property type="match status" value="1"/>
</dbReference>
<evidence type="ECO:0000256" key="2">
    <source>
        <dbReference type="ARBA" id="ARBA00022694"/>
    </source>
</evidence>
<dbReference type="NCBIfam" id="TIGR02432">
    <property type="entry name" value="lysidine_TilS_N"/>
    <property type="match status" value="1"/>
</dbReference>
<dbReference type="InterPro" id="IPR011063">
    <property type="entry name" value="TilS/TtcA_N"/>
</dbReference>
<dbReference type="PANTHER" id="PTHR43033">
    <property type="entry name" value="TRNA(ILE)-LYSIDINE SYNTHASE-RELATED"/>
    <property type="match status" value="1"/>
</dbReference>
<evidence type="ECO:0000256" key="3">
    <source>
        <dbReference type="ARBA" id="ARBA00022741"/>
    </source>
</evidence>
<dbReference type="PANTHER" id="PTHR43033:SF1">
    <property type="entry name" value="TRNA(ILE)-LYSIDINE SYNTHASE-RELATED"/>
    <property type="match status" value="1"/>
</dbReference>
<dbReference type="InterPro" id="IPR012795">
    <property type="entry name" value="tRNA_Ile_lys_synt_N"/>
</dbReference>
<dbReference type="GO" id="GO:0005524">
    <property type="term" value="F:ATP binding"/>
    <property type="evidence" value="ECO:0007669"/>
    <property type="project" value="UniProtKB-UniRule"/>
</dbReference>
<comment type="caution">
    <text evidence="8">The sequence shown here is derived from an EMBL/GenBank/DDBJ whole genome shotgun (WGS) entry which is preliminary data.</text>
</comment>
<keyword evidence="1 6" id="KW-0436">Ligase</keyword>
<evidence type="ECO:0000256" key="1">
    <source>
        <dbReference type="ARBA" id="ARBA00022598"/>
    </source>
</evidence>
<evidence type="ECO:0000256" key="5">
    <source>
        <dbReference type="ARBA" id="ARBA00048539"/>
    </source>
</evidence>
<dbReference type="AlphaFoldDB" id="A0A853BWW7"/>
<evidence type="ECO:0000256" key="4">
    <source>
        <dbReference type="ARBA" id="ARBA00022840"/>
    </source>
</evidence>
<dbReference type="EMBL" id="JACCFP010000001">
    <property type="protein sequence ID" value="NYI99460.1"/>
    <property type="molecule type" value="Genomic_DNA"/>
</dbReference>
<comment type="similarity">
    <text evidence="6">Belongs to the tRNA(Ile)-lysidine synthase family.</text>
</comment>
<feature type="binding site" evidence="6">
    <location>
        <begin position="32"/>
        <end position="37"/>
    </location>
    <ligand>
        <name>ATP</name>
        <dbReference type="ChEBI" id="CHEBI:30616"/>
    </ligand>
</feature>
<comment type="subcellular location">
    <subcellularLocation>
        <location evidence="6">Cytoplasm</location>
    </subcellularLocation>
</comment>
<feature type="domain" description="tRNA(Ile)-lysidine/2-thiocytidine synthase N-terminal" evidence="7">
    <location>
        <begin position="27"/>
        <end position="202"/>
    </location>
</feature>
<sequence>MSLHPAVAAVRRCVRRSLDGLEPGDTVLVACSGGADSLALLSAAVFEGRKLSLRVVGVTVDHGLQDGSADQARKVVAQMAELGVDETGSVRVQVEGTGEGPEAAARQARYAVLEQMREHLGGSLVLLGHTRDDQAETVLLGLTRGSGARSLAGMRRGFDHYRRPLLDVGRDDTVTACQVQGIDFWDDPHNEDPGYTRVRVRRTVLPVLEEQLGPGVAAALARTADQVRDDVEALDALAQAAYDELRGGDGLPLDALHDHYRAIASRVLRLAALDAGATDSELFHAHVRALVDLAAGRTRGDVQLPGHVTAYVEDRCLRFRTTAVTP</sequence>
<dbReference type="EC" id="6.3.4.19" evidence="6"/>
<organism evidence="8 9">
    <name type="scientific">Nocardioides thalensis</name>
    <dbReference type="NCBI Taxonomy" id="1914755"/>
    <lineage>
        <taxon>Bacteria</taxon>
        <taxon>Bacillati</taxon>
        <taxon>Actinomycetota</taxon>
        <taxon>Actinomycetes</taxon>
        <taxon>Propionibacteriales</taxon>
        <taxon>Nocardioidaceae</taxon>
        <taxon>Nocardioides</taxon>
    </lineage>
</organism>
<evidence type="ECO:0000313" key="9">
    <source>
        <dbReference type="Proteomes" id="UP000530424"/>
    </source>
</evidence>
<dbReference type="HAMAP" id="MF_01161">
    <property type="entry name" value="tRNA_Ile_lys_synt"/>
    <property type="match status" value="1"/>
</dbReference>
<dbReference type="GO" id="GO:0005737">
    <property type="term" value="C:cytoplasm"/>
    <property type="evidence" value="ECO:0007669"/>
    <property type="project" value="UniProtKB-SubCell"/>
</dbReference>
<keyword evidence="2 6" id="KW-0819">tRNA processing</keyword>
<dbReference type="CDD" id="cd01992">
    <property type="entry name" value="TilS_N"/>
    <property type="match status" value="1"/>
</dbReference>
<dbReference type="SUPFAM" id="SSF52402">
    <property type="entry name" value="Adenine nucleotide alpha hydrolases-like"/>
    <property type="match status" value="1"/>
</dbReference>
<keyword evidence="4 6" id="KW-0067">ATP-binding</keyword>
<dbReference type="Proteomes" id="UP000530424">
    <property type="component" value="Unassembled WGS sequence"/>
</dbReference>
<name>A0A853BWW7_9ACTN</name>
<dbReference type="GO" id="GO:0006400">
    <property type="term" value="P:tRNA modification"/>
    <property type="evidence" value="ECO:0007669"/>
    <property type="project" value="UniProtKB-UniRule"/>
</dbReference>
<accession>A0A853BWW7</accession>
<dbReference type="InterPro" id="IPR012094">
    <property type="entry name" value="tRNA_Ile_lys_synt"/>
</dbReference>
<evidence type="ECO:0000259" key="7">
    <source>
        <dbReference type="Pfam" id="PF01171"/>
    </source>
</evidence>
<comment type="domain">
    <text evidence="6">The N-terminal region contains the highly conserved SGGXDS motif, predicted to be a P-loop motif involved in ATP binding.</text>
</comment>
<keyword evidence="6" id="KW-0963">Cytoplasm</keyword>
<dbReference type="GO" id="GO:0032267">
    <property type="term" value="F:tRNA(Ile)-lysidine synthase activity"/>
    <property type="evidence" value="ECO:0007669"/>
    <property type="project" value="UniProtKB-EC"/>
</dbReference>
<keyword evidence="9" id="KW-1185">Reference proteome</keyword>
<reference evidence="8 9" key="1">
    <citation type="submission" date="2020-07" db="EMBL/GenBank/DDBJ databases">
        <title>Sequencing the genomes of 1000 actinobacteria strains.</title>
        <authorList>
            <person name="Klenk H.-P."/>
        </authorList>
    </citation>
    <scope>NUCLEOTIDE SEQUENCE [LARGE SCALE GENOMIC DNA]</scope>
    <source>
        <strain evidence="8 9">DSM 103833</strain>
    </source>
</reference>
<protein>
    <recommendedName>
        <fullName evidence="6">tRNA(Ile)-lysidine synthase</fullName>
        <ecNumber evidence="6">6.3.4.19</ecNumber>
    </recommendedName>
    <alternativeName>
        <fullName evidence="6">tRNA(Ile)-2-lysyl-cytidine synthase</fullName>
    </alternativeName>
    <alternativeName>
        <fullName evidence="6">tRNA(Ile)-lysidine synthetase</fullName>
    </alternativeName>
</protein>
<evidence type="ECO:0000256" key="6">
    <source>
        <dbReference type="HAMAP-Rule" id="MF_01161"/>
    </source>
</evidence>
<keyword evidence="3 6" id="KW-0547">Nucleotide-binding</keyword>